<dbReference type="GO" id="GO:0060003">
    <property type="term" value="P:copper ion export"/>
    <property type="evidence" value="ECO:0007669"/>
    <property type="project" value="UniProtKB-ARBA"/>
</dbReference>
<feature type="transmembrane region" description="Helical" evidence="14">
    <location>
        <begin position="159"/>
        <end position="177"/>
    </location>
</feature>
<dbReference type="InterPro" id="IPR036163">
    <property type="entry name" value="HMA_dom_sf"/>
</dbReference>
<dbReference type="InterPro" id="IPR006121">
    <property type="entry name" value="HMA_dom"/>
</dbReference>
<dbReference type="GO" id="GO:0016887">
    <property type="term" value="F:ATP hydrolysis activity"/>
    <property type="evidence" value="ECO:0007669"/>
    <property type="project" value="InterPro"/>
</dbReference>
<evidence type="ECO:0000256" key="6">
    <source>
        <dbReference type="ARBA" id="ARBA00022692"/>
    </source>
</evidence>
<dbReference type="GO" id="GO:0005507">
    <property type="term" value="F:copper ion binding"/>
    <property type="evidence" value="ECO:0007669"/>
    <property type="project" value="TreeGrafter"/>
</dbReference>
<keyword evidence="12" id="KW-0406">Ion transport</keyword>
<keyword evidence="6 14" id="KW-0812">Transmembrane</keyword>
<keyword evidence="13 14" id="KW-0472">Membrane</keyword>
<feature type="transmembrane region" description="Helical" evidence="14">
    <location>
        <begin position="122"/>
        <end position="138"/>
    </location>
</feature>
<comment type="subcellular location">
    <subcellularLocation>
        <location evidence="1">Cell membrane</location>
        <topology evidence="1">Multi-pass membrane protein</topology>
    </subcellularLocation>
</comment>
<reference evidence="16 17" key="1">
    <citation type="submission" date="2015-09" db="EMBL/GenBank/DDBJ databases">
        <authorList>
            <consortium name="Pathogen Informatics"/>
        </authorList>
    </citation>
    <scope>NUCLEOTIDE SEQUENCE [LARGE SCALE GENOMIC DNA]</scope>
    <source>
        <strain evidence="16 17">2789STDY5608872</strain>
    </source>
</reference>
<dbReference type="Gene3D" id="3.40.1110.10">
    <property type="entry name" value="Calcium-transporting ATPase, cytoplasmic domain N"/>
    <property type="match status" value="1"/>
</dbReference>
<evidence type="ECO:0000256" key="2">
    <source>
        <dbReference type="ARBA" id="ARBA00006024"/>
    </source>
</evidence>
<keyword evidence="16" id="KW-0378">Hydrolase</keyword>
<sequence>MGKGKNIKNTYPVLGMSCASCAARVDKTLNGLPGVYQATVNYATAVAQVEYNPEVCSDATLQSAVQDAGYDLLVDTGEDVADKAEEIRLTRYRKIKRRTVAALLLSLPIMIISMFFEDISSLKYVLWILATPVVFGLGREFYINAWRQLKHGTSNMDTLVAVSTGIAYTFSVFNLLFPDFWLSRGIEPHIYFEAASVIIAFILLGRLLEERAKQNTSSAIKKLIGLQPKTVIIIVDSDERTVPITAVQKGDTILVKPGERIAVDGVVVTGESYVDESMLNGEPVPMHKQSGEKVFAGTINQKGTFRFIADKIGSDTMLAQIIRMVQDAQGSKAPVQKLVDRIARFFVPAIISISIIAFIAWIFLAPTNGFTNGLLAMVTVLIIACPCALGLATPTAIMVGIGKGAEKGILIKDAQSLEIAQKIDTIILDKTGTITAGHPVVVESLWENGFEHSRKILYSLEKLSEHPLSDAVVNTLQNEKEISIDKFENVPGKGVKGIVGSQTYYAGNLSLLNDNHITIASHLQELANKWTQEAKTLVWFADSTQAIAAIALTDEIKQTSAQAISQLQKMGVEVYMLTGDNAISAQAISRKVGINHYKAGVLPNEKAQFIKELQANGKKVGMVGDGINDSAALAQADLSIAMGQGSDIAVDTAMATILSSDLLKIPETIRLSQLTIKTIYQNLFWAFIYNLIGIPIAAGIFYSVNGFLLNPMWASAAMAFSSVSVVLNSLRLKRKRIT</sequence>
<dbReference type="Proteomes" id="UP000095591">
    <property type="component" value="Unassembled WGS sequence"/>
</dbReference>
<dbReference type="Pfam" id="PF00403">
    <property type="entry name" value="HMA"/>
    <property type="match status" value="1"/>
</dbReference>
<evidence type="ECO:0000256" key="4">
    <source>
        <dbReference type="ARBA" id="ARBA00022448"/>
    </source>
</evidence>
<dbReference type="SFLD" id="SFLDF00027">
    <property type="entry name" value="p-type_atpase"/>
    <property type="match status" value="1"/>
</dbReference>
<gene>
    <name evidence="16" type="primary">pacS_1</name>
    <name evidence="16" type="ORF">ERS852429_00083</name>
</gene>
<dbReference type="AlphaFoldDB" id="A0A173QWL7"/>
<dbReference type="InterPro" id="IPR059000">
    <property type="entry name" value="ATPase_P-type_domA"/>
</dbReference>
<dbReference type="NCBIfam" id="TIGR01525">
    <property type="entry name" value="ATPase-IB_hvy"/>
    <property type="match status" value="1"/>
</dbReference>
<dbReference type="InterPro" id="IPR008250">
    <property type="entry name" value="ATPase_P-typ_transduc_dom_A_sf"/>
</dbReference>
<dbReference type="EMBL" id="CYXP01000001">
    <property type="protein sequence ID" value="CUM70064.1"/>
    <property type="molecule type" value="Genomic_DNA"/>
</dbReference>
<dbReference type="SUPFAM" id="SSF56784">
    <property type="entry name" value="HAD-like"/>
    <property type="match status" value="1"/>
</dbReference>
<dbReference type="SUPFAM" id="SSF81665">
    <property type="entry name" value="Calcium ATPase, transmembrane domain M"/>
    <property type="match status" value="1"/>
</dbReference>
<dbReference type="PRINTS" id="PR00119">
    <property type="entry name" value="CATATPASE"/>
</dbReference>
<dbReference type="GO" id="GO:0140581">
    <property type="term" value="F:P-type monovalent copper transporter activity"/>
    <property type="evidence" value="ECO:0007669"/>
    <property type="project" value="UniProtKB-EC"/>
</dbReference>
<dbReference type="PANTHER" id="PTHR43520:SF8">
    <property type="entry name" value="P-TYPE CU(+) TRANSPORTER"/>
    <property type="match status" value="1"/>
</dbReference>
<dbReference type="InterPro" id="IPR023298">
    <property type="entry name" value="ATPase_P-typ_TM_dom_sf"/>
</dbReference>
<feature type="transmembrane region" description="Helical" evidence="14">
    <location>
        <begin position="710"/>
        <end position="730"/>
    </location>
</feature>
<protein>
    <recommendedName>
        <fullName evidence="3">P-type Cu(+) transporter</fullName>
        <ecNumber evidence="3">7.2.2.8</ecNumber>
    </recommendedName>
</protein>
<dbReference type="RefSeq" id="WP_057318681.1">
    <property type="nucleotide sequence ID" value="NZ_CYXP01000001.1"/>
</dbReference>
<keyword evidence="5 14" id="KW-1003">Cell membrane</keyword>
<evidence type="ECO:0000256" key="5">
    <source>
        <dbReference type="ARBA" id="ARBA00022475"/>
    </source>
</evidence>
<dbReference type="Gene3D" id="3.40.50.1000">
    <property type="entry name" value="HAD superfamily/HAD-like"/>
    <property type="match status" value="1"/>
</dbReference>
<dbReference type="SFLD" id="SFLDG00002">
    <property type="entry name" value="C1.7:_P-type_atpase_like"/>
    <property type="match status" value="1"/>
</dbReference>
<keyword evidence="11 14" id="KW-1133">Transmembrane helix</keyword>
<dbReference type="SFLD" id="SFLDS00003">
    <property type="entry name" value="Haloacid_Dehalogenase"/>
    <property type="match status" value="1"/>
</dbReference>
<organism evidence="16 17">
    <name type="scientific">Parabacteroides distasonis</name>
    <dbReference type="NCBI Taxonomy" id="823"/>
    <lineage>
        <taxon>Bacteria</taxon>
        <taxon>Pseudomonadati</taxon>
        <taxon>Bacteroidota</taxon>
        <taxon>Bacteroidia</taxon>
        <taxon>Bacteroidales</taxon>
        <taxon>Tannerellaceae</taxon>
        <taxon>Parabacteroides</taxon>
    </lineage>
</organism>
<feature type="transmembrane region" description="Helical" evidence="14">
    <location>
        <begin position="376"/>
        <end position="402"/>
    </location>
</feature>
<evidence type="ECO:0000256" key="10">
    <source>
        <dbReference type="ARBA" id="ARBA00022967"/>
    </source>
</evidence>
<feature type="transmembrane region" description="Helical" evidence="14">
    <location>
        <begin position="683"/>
        <end position="704"/>
    </location>
</feature>
<dbReference type="GO" id="GO:0055070">
    <property type="term" value="P:copper ion homeostasis"/>
    <property type="evidence" value="ECO:0007669"/>
    <property type="project" value="TreeGrafter"/>
</dbReference>
<feature type="transmembrane region" description="Helical" evidence="14">
    <location>
        <begin position="99"/>
        <end position="116"/>
    </location>
</feature>
<evidence type="ECO:0000256" key="9">
    <source>
        <dbReference type="ARBA" id="ARBA00022840"/>
    </source>
</evidence>
<comment type="similarity">
    <text evidence="2 14">Belongs to the cation transport ATPase (P-type) (TC 3.A.3) family. Type IB subfamily.</text>
</comment>
<evidence type="ECO:0000313" key="17">
    <source>
        <dbReference type="Proteomes" id="UP000095591"/>
    </source>
</evidence>
<evidence type="ECO:0000256" key="13">
    <source>
        <dbReference type="ARBA" id="ARBA00023136"/>
    </source>
</evidence>
<dbReference type="Pfam" id="PF00122">
    <property type="entry name" value="E1-E2_ATPase"/>
    <property type="match status" value="1"/>
</dbReference>
<evidence type="ECO:0000256" key="7">
    <source>
        <dbReference type="ARBA" id="ARBA00022723"/>
    </source>
</evidence>
<dbReference type="CDD" id="cd02094">
    <property type="entry name" value="P-type_ATPase_Cu-like"/>
    <property type="match status" value="1"/>
</dbReference>
<keyword evidence="7 14" id="KW-0479">Metal-binding</keyword>
<dbReference type="InterPro" id="IPR018303">
    <property type="entry name" value="ATPase_P-typ_P_site"/>
</dbReference>
<name>A0A173QWL7_PARDI</name>
<dbReference type="InterPro" id="IPR044492">
    <property type="entry name" value="P_typ_ATPase_HD_dom"/>
</dbReference>
<dbReference type="InterPro" id="IPR023214">
    <property type="entry name" value="HAD_sf"/>
</dbReference>
<dbReference type="InterPro" id="IPR023299">
    <property type="entry name" value="ATPase_P-typ_cyto_dom_N"/>
</dbReference>
<keyword evidence="10" id="KW-1278">Translocase</keyword>
<dbReference type="EC" id="7.2.2.8" evidence="3"/>
<evidence type="ECO:0000256" key="3">
    <source>
        <dbReference type="ARBA" id="ARBA00012517"/>
    </source>
</evidence>
<dbReference type="InterPro" id="IPR017969">
    <property type="entry name" value="Heavy-metal-associated_CS"/>
</dbReference>
<evidence type="ECO:0000256" key="12">
    <source>
        <dbReference type="ARBA" id="ARBA00023065"/>
    </source>
</evidence>
<dbReference type="InterPro" id="IPR036412">
    <property type="entry name" value="HAD-like_sf"/>
</dbReference>
<dbReference type="NCBIfam" id="TIGR01511">
    <property type="entry name" value="ATPase-IB1_Cu"/>
    <property type="match status" value="1"/>
</dbReference>
<evidence type="ECO:0000256" key="14">
    <source>
        <dbReference type="RuleBase" id="RU362081"/>
    </source>
</evidence>
<dbReference type="NCBIfam" id="TIGR01494">
    <property type="entry name" value="ATPase_P-type"/>
    <property type="match status" value="1"/>
</dbReference>
<accession>A0A173QWL7</accession>
<dbReference type="InterPro" id="IPR001757">
    <property type="entry name" value="P_typ_ATPase"/>
</dbReference>
<dbReference type="PROSITE" id="PS50846">
    <property type="entry name" value="HMA_2"/>
    <property type="match status" value="1"/>
</dbReference>
<evidence type="ECO:0000256" key="11">
    <source>
        <dbReference type="ARBA" id="ARBA00022989"/>
    </source>
</evidence>
<dbReference type="PROSITE" id="PS01047">
    <property type="entry name" value="HMA_1"/>
    <property type="match status" value="1"/>
</dbReference>
<dbReference type="Gene3D" id="2.70.150.10">
    <property type="entry name" value="Calcium-transporting ATPase, cytoplasmic transduction domain A"/>
    <property type="match status" value="1"/>
</dbReference>
<dbReference type="GO" id="GO:0005886">
    <property type="term" value="C:plasma membrane"/>
    <property type="evidence" value="ECO:0007669"/>
    <property type="project" value="UniProtKB-SubCell"/>
</dbReference>
<dbReference type="InterPro" id="IPR027256">
    <property type="entry name" value="P-typ_ATPase_IB"/>
</dbReference>
<dbReference type="GO" id="GO:0043682">
    <property type="term" value="F:P-type divalent copper transporter activity"/>
    <property type="evidence" value="ECO:0007669"/>
    <property type="project" value="TreeGrafter"/>
</dbReference>
<dbReference type="PROSITE" id="PS00154">
    <property type="entry name" value="ATPASE_E1_E2"/>
    <property type="match status" value="1"/>
</dbReference>
<feature type="transmembrane region" description="Helical" evidence="14">
    <location>
        <begin position="345"/>
        <end position="364"/>
    </location>
</feature>
<feature type="transmembrane region" description="Helical" evidence="14">
    <location>
        <begin position="189"/>
        <end position="208"/>
    </location>
</feature>
<evidence type="ECO:0000259" key="15">
    <source>
        <dbReference type="PROSITE" id="PS50846"/>
    </source>
</evidence>
<dbReference type="SUPFAM" id="SSF81653">
    <property type="entry name" value="Calcium ATPase, transduction domain A"/>
    <property type="match status" value="1"/>
</dbReference>
<dbReference type="GO" id="GO:0005524">
    <property type="term" value="F:ATP binding"/>
    <property type="evidence" value="ECO:0007669"/>
    <property type="project" value="UniProtKB-UniRule"/>
</dbReference>
<proteinExistence type="inferred from homology"/>
<keyword evidence="9 14" id="KW-0067">ATP-binding</keyword>
<dbReference type="FunFam" id="3.30.70.100:FF:000005">
    <property type="entry name" value="Copper-exporting P-type ATPase A"/>
    <property type="match status" value="1"/>
</dbReference>
<evidence type="ECO:0000256" key="1">
    <source>
        <dbReference type="ARBA" id="ARBA00004651"/>
    </source>
</evidence>
<dbReference type="PANTHER" id="PTHR43520">
    <property type="entry name" value="ATP7, ISOFORM B"/>
    <property type="match status" value="1"/>
</dbReference>
<evidence type="ECO:0000256" key="8">
    <source>
        <dbReference type="ARBA" id="ARBA00022741"/>
    </source>
</evidence>
<dbReference type="Gene3D" id="3.30.70.100">
    <property type="match status" value="1"/>
</dbReference>
<dbReference type="CDD" id="cd00371">
    <property type="entry name" value="HMA"/>
    <property type="match status" value="1"/>
</dbReference>
<evidence type="ECO:0000313" key="16">
    <source>
        <dbReference type="EMBL" id="CUM70064.1"/>
    </source>
</evidence>
<dbReference type="PRINTS" id="PR00943">
    <property type="entry name" value="CUATPASE"/>
</dbReference>
<dbReference type="Pfam" id="PF00702">
    <property type="entry name" value="Hydrolase"/>
    <property type="match status" value="1"/>
</dbReference>
<keyword evidence="8 14" id="KW-0547">Nucleotide-binding</keyword>
<dbReference type="SUPFAM" id="SSF55008">
    <property type="entry name" value="HMA, heavy metal-associated domain"/>
    <property type="match status" value="1"/>
</dbReference>
<keyword evidence="4" id="KW-0813">Transport</keyword>
<dbReference type="FunFam" id="2.70.150.10:FF:000020">
    <property type="entry name" value="Copper-exporting P-type ATPase A"/>
    <property type="match status" value="1"/>
</dbReference>
<feature type="domain" description="HMA" evidence="15">
    <location>
        <begin position="7"/>
        <end position="73"/>
    </location>
</feature>